<sequence>MSEIVQRLSKGVLELAINRPEKRNALTEAMYTELHDILGKAKQDPEAHVVLITGQKFFFTAGNDLHDFMENPMEDDDAPVLRFLRMMADFPKPIVAAVNGPAVGIGTTLLLHCDLVYSGESSVFQLPFVNLGLVPENASSYLLPLKVGHVKAAEWLMLGKSFGPEEALKAGLINAVFGDENYLHAAHQQAQQLAAQPSEALQATKKLMKQHYMGEILQSIDAEARIFQQRLRSDEFRQAVAAFFKAKEPSE</sequence>
<comment type="subcellular location">
    <subcellularLocation>
        <location evidence="1">Peroxisome</location>
    </subcellularLocation>
</comment>
<dbReference type="Proteomes" id="UP000626148">
    <property type="component" value="Unassembled WGS sequence"/>
</dbReference>
<keyword evidence="2" id="KW-0576">Peroxisome</keyword>
<dbReference type="CDD" id="cd06558">
    <property type="entry name" value="crotonase-like"/>
    <property type="match status" value="1"/>
</dbReference>
<dbReference type="PANTHER" id="PTHR43684:SF1">
    <property type="entry name" value="ENOYL-COA DELTA ISOMERASE 2"/>
    <property type="match status" value="1"/>
</dbReference>
<name>A0A918NJD1_9GAMM</name>
<dbReference type="RefSeq" id="WP_189613578.1">
    <property type="nucleotide sequence ID" value="NZ_BMXR01000019.1"/>
</dbReference>
<keyword evidence="5" id="KW-1185">Reference proteome</keyword>
<protein>
    <submittedName>
        <fullName evidence="4">Enoyl-CoA hydratase</fullName>
    </submittedName>
</protein>
<dbReference type="Pfam" id="PF00378">
    <property type="entry name" value="ECH_1"/>
    <property type="match status" value="1"/>
</dbReference>
<accession>A0A918NJD1</accession>
<dbReference type="InterPro" id="IPR051053">
    <property type="entry name" value="ECH/Chromodomain_protein"/>
</dbReference>
<reference evidence="4" key="2">
    <citation type="submission" date="2020-09" db="EMBL/GenBank/DDBJ databases">
        <authorList>
            <person name="Sun Q."/>
            <person name="Kim S."/>
        </authorList>
    </citation>
    <scope>NUCLEOTIDE SEQUENCE</scope>
    <source>
        <strain evidence="4">KCTC 22169</strain>
    </source>
</reference>
<comment type="caution">
    <text evidence="4">The sequence shown here is derived from an EMBL/GenBank/DDBJ whole genome shotgun (WGS) entry which is preliminary data.</text>
</comment>
<evidence type="ECO:0000256" key="3">
    <source>
        <dbReference type="ARBA" id="ARBA00023235"/>
    </source>
</evidence>
<evidence type="ECO:0000313" key="4">
    <source>
        <dbReference type="EMBL" id="GGX74837.1"/>
    </source>
</evidence>
<reference evidence="4" key="1">
    <citation type="journal article" date="2014" name="Int. J. Syst. Evol. Microbiol.">
        <title>Complete genome sequence of Corynebacterium casei LMG S-19264T (=DSM 44701T), isolated from a smear-ripened cheese.</title>
        <authorList>
            <consortium name="US DOE Joint Genome Institute (JGI-PGF)"/>
            <person name="Walter F."/>
            <person name="Albersmeier A."/>
            <person name="Kalinowski J."/>
            <person name="Ruckert C."/>
        </authorList>
    </citation>
    <scope>NUCLEOTIDE SEQUENCE</scope>
    <source>
        <strain evidence="4">KCTC 22169</strain>
    </source>
</reference>
<dbReference type="PANTHER" id="PTHR43684">
    <property type="match status" value="1"/>
</dbReference>
<dbReference type="InterPro" id="IPR029045">
    <property type="entry name" value="ClpP/crotonase-like_dom_sf"/>
</dbReference>
<dbReference type="SUPFAM" id="SSF52096">
    <property type="entry name" value="ClpP/crotonase"/>
    <property type="match status" value="1"/>
</dbReference>
<keyword evidence="3" id="KW-0413">Isomerase</keyword>
<organism evidence="4 5">
    <name type="scientific">Saccharospirillum salsuginis</name>
    <dbReference type="NCBI Taxonomy" id="418750"/>
    <lineage>
        <taxon>Bacteria</taxon>
        <taxon>Pseudomonadati</taxon>
        <taxon>Pseudomonadota</taxon>
        <taxon>Gammaproteobacteria</taxon>
        <taxon>Oceanospirillales</taxon>
        <taxon>Saccharospirillaceae</taxon>
        <taxon>Saccharospirillum</taxon>
    </lineage>
</organism>
<evidence type="ECO:0000313" key="5">
    <source>
        <dbReference type="Proteomes" id="UP000626148"/>
    </source>
</evidence>
<dbReference type="EMBL" id="BMXR01000019">
    <property type="protein sequence ID" value="GGX74837.1"/>
    <property type="molecule type" value="Genomic_DNA"/>
</dbReference>
<dbReference type="GO" id="GO:0004165">
    <property type="term" value="F:delta(3)-delta(2)-enoyl-CoA isomerase activity"/>
    <property type="evidence" value="ECO:0007669"/>
    <property type="project" value="UniProtKB-ARBA"/>
</dbReference>
<evidence type="ECO:0000256" key="1">
    <source>
        <dbReference type="ARBA" id="ARBA00004275"/>
    </source>
</evidence>
<gene>
    <name evidence="4" type="ORF">GCM10007392_47640</name>
</gene>
<dbReference type="Gene3D" id="3.90.226.10">
    <property type="entry name" value="2-enoyl-CoA Hydratase, Chain A, domain 1"/>
    <property type="match status" value="1"/>
</dbReference>
<evidence type="ECO:0000256" key="2">
    <source>
        <dbReference type="ARBA" id="ARBA00023140"/>
    </source>
</evidence>
<proteinExistence type="predicted"/>
<dbReference type="InterPro" id="IPR001753">
    <property type="entry name" value="Enoyl-CoA_hydra/iso"/>
</dbReference>
<dbReference type="AlphaFoldDB" id="A0A918NJD1"/>